<sequence>MPEDLKDLTRRFLAHRHQLLGFIHGLVRDLDAAEEILQEVWIRLADAVERDVDIRQPEAWCRGTAKNLVLHYFRSKRTAKVTADSRFLDLAEQAFAEAEQGPSLWTTRREAVFRCVETLPDKSREIVRMKYVEGLKVAEIARRKGRSIDAVMKALSRIRQVLGECVERRRLGEDGLGLLAEGPAGS</sequence>
<dbReference type="AlphaFoldDB" id="A0A7M2WTG3"/>
<organism evidence="7 8">
    <name type="scientific">Humisphaera borealis</name>
    <dbReference type="NCBI Taxonomy" id="2807512"/>
    <lineage>
        <taxon>Bacteria</taxon>
        <taxon>Pseudomonadati</taxon>
        <taxon>Planctomycetota</taxon>
        <taxon>Phycisphaerae</taxon>
        <taxon>Tepidisphaerales</taxon>
        <taxon>Tepidisphaeraceae</taxon>
        <taxon>Humisphaera</taxon>
    </lineage>
</organism>
<keyword evidence="4" id="KW-0804">Transcription</keyword>
<dbReference type="GO" id="GO:0016987">
    <property type="term" value="F:sigma factor activity"/>
    <property type="evidence" value="ECO:0007669"/>
    <property type="project" value="UniProtKB-KW"/>
</dbReference>
<evidence type="ECO:0000259" key="5">
    <source>
        <dbReference type="Pfam" id="PF04542"/>
    </source>
</evidence>
<evidence type="ECO:0000313" key="7">
    <source>
        <dbReference type="EMBL" id="QOV88807.1"/>
    </source>
</evidence>
<dbReference type="InterPro" id="IPR013325">
    <property type="entry name" value="RNA_pol_sigma_r2"/>
</dbReference>
<dbReference type="Gene3D" id="1.10.10.10">
    <property type="entry name" value="Winged helix-like DNA-binding domain superfamily/Winged helix DNA-binding domain"/>
    <property type="match status" value="1"/>
</dbReference>
<evidence type="ECO:0000313" key="8">
    <source>
        <dbReference type="Proteomes" id="UP000593765"/>
    </source>
</evidence>
<comment type="similarity">
    <text evidence="1">Belongs to the sigma-70 factor family. ECF subfamily.</text>
</comment>
<dbReference type="InterPro" id="IPR014284">
    <property type="entry name" value="RNA_pol_sigma-70_dom"/>
</dbReference>
<dbReference type="PANTHER" id="PTHR43133">
    <property type="entry name" value="RNA POLYMERASE ECF-TYPE SIGMA FACTO"/>
    <property type="match status" value="1"/>
</dbReference>
<dbReference type="InterPro" id="IPR013249">
    <property type="entry name" value="RNA_pol_sigma70_r4_t2"/>
</dbReference>
<dbReference type="NCBIfam" id="TIGR02937">
    <property type="entry name" value="sigma70-ECF"/>
    <property type="match status" value="1"/>
</dbReference>
<evidence type="ECO:0000256" key="3">
    <source>
        <dbReference type="ARBA" id="ARBA00023082"/>
    </source>
</evidence>
<name>A0A7M2WTG3_9BACT</name>
<feature type="domain" description="RNA polymerase sigma-70 region 2" evidence="5">
    <location>
        <begin position="14"/>
        <end position="77"/>
    </location>
</feature>
<dbReference type="InterPro" id="IPR039425">
    <property type="entry name" value="RNA_pol_sigma-70-like"/>
</dbReference>
<dbReference type="InterPro" id="IPR013324">
    <property type="entry name" value="RNA_pol_sigma_r3/r4-like"/>
</dbReference>
<dbReference type="Pfam" id="PF08281">
    <property type="entry name" value="Sigma70_r4_2"/>
    <property type="match status" value="1"/>
</dbReference>
<protein>
    <submittedName>
        <fullName evidence="7">Sigma-70 family RNA polymerase sigma factor</fullName>
    </submittedName>
</protein>
<gene>
    <name evidence="7" type="ORF">IPV69_21670</name>
</gene>
<accession>A0A7M2WTG3</accession>
<reference evidence="7 8" key="1">
    <citation type="submission" date="2020-10" db="EMBL/GenBank/DDBJ databases">
        <title>Wide distribution of Phycisphaera-like planctomycetes from WD2101 soil group in peatlands and genome analysis of the first cultivated representative.</title>
        <authorList>
            <person name="Dedysh S.N."/>
            <person name="Beletsky A.V."/>
            <person name="Ivanova A."/>
            <person name="Kulichevskaya I.S."/>
            <person name="Suzina N.E."/>
            <person name="Philippov D.A."/>
            <person name="Rakitin A.L."/>
            <person name="Mardanov A.V."/>
            <person name="Ravin N.V."/>
        </authorList>
    </citation>
    <scope>NUCLEOTIDE SEQUENCE [LARGE SCALE GENOMIC DNA]</scope>
    <source>
        <strain evidence="7 8">M1803</strain>
    </source>
</reference>
<dbReference type="GO" id="GO:0003677">
    <property type="term" value="F:DNA binding"/>
    <property type="evidence" value="ECO:0007669"/>
    <property type="project" value="InterPro"/>
</dbReference>
<dbReference type="PANTHER" id="PTHR43133:SF51">
    <property type="entry name" value="RNA POLYMERASE SIGMA FACTOR"/>
    <property type="match status" value="1"/>
</dbReference>
<keyword evidence="8" id="KW-1185">Reference proteome</keyword>
<dbReference type="KEGG" id="hbs:IPV69_21670"/>
<dbReference type="Gene3D" id="1.10.1740.10">
    <property type="match status" value="1"/>
</dbReference>
<keyword evidence="2" id="KW-0805">Transcription regulation</keyword>
<evidence type="ECO:0000259" key="6">
    <source>
        <dbReference type="Pfam" id="PF08281"/>
    </source>
</evidence>
<dbReference type="GO" id="GO:0006352">
    <property type="term" value="P:DNA-templated transcription initiation"/>
    <property type="evidence" value="ECO:0007669"/>
    <property type="project" value="InterPro"/>
</dbReference>
<keyword evidence="3" id="KW-0731">Sigma factor</keyword>
<proteinExistence type="inferred from homology"/>
<evidence type="ECO:0000256" key="4">
    <source>
        <dbReference type="ARBA" id="ARBA00023163"/>
    </source>
</evidence>
<dbReference type="InterPro" id="IPR036388">
    <property type="entry name" value="WH-like_DNA-bd_sf"/>
</dbReference>
<evidence type="ECO:0000256" key="2">
    <source>
        <dbReference type="ARBA" id="ARBA00023015"/>
    </source>
</evidence>
<feature type="domain" description="RNA polymerase sigma factor 70 region 4 type 2" evidence="6">
    <location>
        <begin position="110"/>
        <end position="160"/>
    </location>
</feature>
<dbReference type="RefSeq" id="WP_206291814.1">
    <property type="nucleotide sequence ID" value="NZ_CP063458.1"/>
</dbReference>
<dbReference type="Pfam" id="PF04542">
    <property type="entry name" value="Sigma70_r2"/>
    <property type="match status" value="1"/>
</dbReference>
<dbReference type="SUPFAM" id="SSF88659">
    <property type="entry name" value="Sigma3 and sigma4 domains of RNA polymerase sigma factors"/>
    <property type="match status" value="1"/>
</dbReference>
<dbReference type="InterPro" id="IPR007627">
    <property type="entry name" value="RNA_pol_sigma70_r2"/>
</dbReference>
<dbReference type="SUPFAM" id="SSF88946">
    <property type="entry name" value="Sigma2 domain of RNA polymerase sigma factors"/>
    <property type="match status" value="1"/>
</dbReference>
<dbReference type="Proteomes" id="UP000593765">
    <property type="component" value="Chromosome"/>
</dbReference>
<evidence type="ECO:0000256" key="1">
    <source>
        <dbReference type="ARBA" id="ARBA00010641"/>
    </source>
</evidence>
<dbReference type="EMBL" id="CP063458">
    <property type="protein sequence ID" value="QOV88807.1"/>
    <property type="molecule type" value="Genomic_DNA"/>
</dbReference>